<reference evidence="2 3" key="1">
    <citation type="journal article" date="2018" name="Front. Plant Sci.">
        <title>Red Clover (Trifolium pratense) and Zigzag Clover (T. medium) - A Picture of Genomic Similarities and Differences.</title>
        <authorList>
            <person name="Dluhosova J."/>
            <person name="Istvanek J."/>
            <person name="Nedelnik J."/>
            <person name="Repkova J."/>
        </authorList>
    </citation>
    <scope>NUCLEOTIDE SEQUENCE [LARGE SCALE GENOMIC DNA]</scope>
    <source>
        <strain evidence="3">cv. 10/8</strain>
        <tissue evidence="2">Leaf</tissue>
    </source>
</reference>
<feature type="region of interest" description="Disordered" evidence="1">
    <location>
        <begin position="1"/>
        <end position="42"/>
    </location>
</feature>
<evidence type="ECO:0000313" key="3">
    <source>
        <dbReference type="Proteomes" id="UP000265520"/>
    </source>
</evidence>
<evidence type="ECO:0000256" key="1">
    <source>
        <dbReference type="SAM" id="MobiDB-lite"/>
    </source>
</evidence>
<dbReference type="AlphaFoldDB" id="A0A392SG17"/>
<name>A0A392SG17_9FABA</name>
<dbReference type="Proteomes" id="UP000265520">
    <property type="component" value="Unassembled WGS sequence"/>
</dbReference>
<comment type="caution">
    <text evidence="2">The sequence shown here is derived from an EMBL/GenBank/DDBJ whole genome shotgun (WGS) entry which is preliminary data.</text>
</comment>
<feature type="region of interest" description="Disordered" evidence="1">
    <location>
        <begin position="85"/>
        <end position="104"/>
    </location>
</feature>
<accession>A0A392SG17</accession>
<evidence type="ECO:0000313" key="2">
    <source>
        <dbReference type="EMBL" id="MCI47841.1"/>
    </source>
</evidence>
<dbReference type="EMBL" id="LXQA010377737">
    <property type="protein sequence ID" value="MCI47841.1"/>
    <property type="molecule type" value="Genomic_DNA"/>
</dbReference>
<feature type="compositionally biased region" description="Basic and acidic residues" evidence="1">
    <location>
        <begin position="26"/>
        <end position="42"/>
    </location>
</feature>
<sequence length="104" mass="11962">SISSFCTNIPTHDSAAYQNSANIPHSDPRPTKRTRVEKDVSKTRKDMAKLFEAININNTLMNYMVQEHQLFRTWLIEEFCPAMRVTPPPTNPAPPVPEYPKFDE</sequence>
<proteinExistence type="predicted"/>
<organism evidence="2 3">
    <name type="scientific">Trifolium medium</name>
    <dbReference type="NCBI Taxonomy" id="97028"/>
    <lineage>
        <taxon>Eukaryota</taxon>
        <taxon>Viridiplantae</taxon>
        <taxon>Streptophyta</taxon>
        <taxon>Embryophyta</taxon>
        <taxon>Tracheophyta</taxon>
        <taxon>Spermatophyta</taxon>
        <taxon>Magnoliopsida</taxon>
        <taxon>eudicotyledons</taxon>
        <taxon>Gunneridae</taxon>
        <taxon>Pentapetalae</taxon>
        <taxon>rosids</taxon>
        <taxon>fabids</taxon>
        <taxon>Fabales</taxon>
        <taxon>Fabaceae</taxon>
        <taxon>Papilionoideae</taxon>
        <taxon>50 kb inversion clade</taxon>
        <taxon>NPAAA clade</taxon>
        <taxon>Hologalegina</taxon>
        <taxon>IRL clade</taxon>
        <taxon>Trifolieae</taxon>
        <taxon>Trifolium</taxon>
    </lineage>
</organism>
<feature type="compositionally biased region" description="Polar residues" evidence="1">
    <location>
        <begin position="1"/>
        <end position="23"/>
    </location>
</feature>
<feature type="compositionally biased region" description="Pro residues" evidence="1">
    <location>
        <begin position="86"/>
        <end position="98"/>
    </location>
</feature>
<feature type="non-terminal residue" evidence="2">
    <location>
        <position position="104"/>
    </location>
</feature>
<protein>
    <submittedName>
        <fullName evidence="2">Uncharacterized protein</fullName>
    </submittedName>
</protein>
<keyword evidence="3" id="KW-1185">Reference proteome</keyword>
<feature type="non-terminal residue" evidence="2">
    <location>
        <position position="1"/>
    </location>
</feature>